<reference evidence="6 7" key="1">
    <citation type="submission" date="2015-11" db="EMBL/GenBank/DDBJ databases">
        <title>Genomic analysis of 38 Legionella species identifies large and diverse effector repertoires.</title>
        <authorList>
            <person name="Burstein D."/>
            <person name="Amaro F."/>
            <person name="Zusman T."/>
            <person name="Lifshitz Z."/>
            <person name="Cohen O."/>
            <person name="Gilbert J.A."/>
            <person name="Pupko T."/>
            <person name="Shuman H.A."/>
            <person name="Segal G."/>
        </authorList>
    </citation>
    <scope>NUCLEOTIDE SEQUENCE [LARGE SCALE GENOMIC DNA]</scope>
    <source>
        <strain evidence="6 7">ATCC 49504</strain>
    </source>
</reference>
<dbReference type="PATRIC" id="fig|45065.4.peg.1699"/>
<dbReference type="GO" id="GO:0051604">
    <property type="term" value="P:protein maturation"/>
    <property type="evidence" value="ECO:0007669"/>
    <property type="project" value="InterPro"/>
</dbReference>
<keyword evidence="2 5" id="KW-0533">Nickel</keyword>
<feature type="binding site" evidence="5">
    <location>
        <position position="2"/>
    </location>
    <ligand>
        <name>Ni(2+)</name>
        <dbReference type="ChEBI" id="CHEBI:49786"/>
    </ligand>
</feature>
<comment type="similarity">
    <text evidence="1 5">Belongs to the HypA/HybF family.</text>
</comment>
<dbReference type="InterPro" id="IPR020538">
    <property type="entry name" value="Hydgase_Ni_incorp_HypA/HybF_CS"/>
</dbReference>
<dbReference type="STRING" id="45065.Lgee_1566"/>
<evidence type="ECO:0000313" key="7">
    <source>
        <dbReference type="Proteomes" id="UP000054785"/>
    </source>
</evidence>
<dbReference type="PANTHER" id="PTHR34535">
    <property type="entry name" value="HYDROGENASE MATURATION FACTOR HYPA"/>
    <property type="match status" value="1"/>
</dbReference>
<dbReference type="NCBIfam" id="TIGR00100">
    <property type="entry name" value="hypA"/>
    <property type="match status" value="1"/>
</dbReference>
<comment type="function">
    <text evidence="5">Involved in the maturation of [NiFe] hydrogenases. Required for nickel insertion into the metal center of the hydrogenase.</text>
</comment>
<dbReference type="PANTHER" id="PTHR34535:SF3">
    <property type="entry name" value="HYDROGENASE MATURATION FACTOR HYPA"/>
    <property type="match status" value="1"/>
</dbReference>
<feature type="binding site" evidence="5">
    <location>
        <position position="89"/>
    </location>
    <ligand>
        <name>Zn(2+)</name>
        <dbReference type="ChEBI" id="CHEBI:29105"/>
    </ligand>
</feature>
<comment type="caution">
    <text evidence="6">The sequence shown here is derived from an EMBL/GenBank/DDBJ whole genome shotgun (WGS) entry which is preliminary data.</text>
</comment>
<name>A0A0W0TSB9_9GAMM</name>
<dbReference type="Proteomes" id="UP000054785">
    <property type="component" value="Unassembled WGS sequence"/>
</dbReference>
<organism evidence="6 7">
    <name type="scientific">Legionella geestiana</name>
    <dbReference type="NCBI Taxonomy" id="45065"/>
    <lineage>
        <taxon>Bacteria</taxon>
        <taxon>Pseudomonadati</taxon>
        <taxon>Pseudomonadota</taxon>
        <taxon>Gammaproteobacteria</taxon>
        <taxon>Legionellales</taxon>
        <taxon>Legionellaceae</taxon>
        <taxon>Legionella</taxon>
    </lineage>
</organism>
<keyword evidence="7" id="KW-1185">Reference proteome</keyword>
<dbReference type="Gene3D" id="3.30.2320.80">
    <property type="match status" value="1"/>
</dbReference>
<evidence type="ECO:0000256" key="5">
    <source>
        <dbReference type="HAMAP-Rule" id="MF_00213"/>
    </source>
</evidence>
<feature type="binding site" evidence="5">
    <location>
        <position position="76"/>
    </location>
    <ligand>
        <name>Zn(2+)</name>
        <dbReference type="ChEBI" id="CHEBI:29105"/>
    </ligand>
</feature>
<gene>
    <name evidence="5 6" type="primary">hypA</name>
    <name evidence="6" type="ORF">Lgee_1566</name>
</gene>
<evidence type="ECO:0000256" key="1">
    <source>
        <dbReference type="ARBA" id="ARBA00010748"/>
    </source>
</evidence>
<feature type="binding site" evidence="5">
    <location>
        <position position="92"/>
    </location>
    <ligand>
        <name>Zn(2+)</name>
        <dbReference type="ChEBI" id="CHEBI:29105"/>
    </ligand>
</feature>
<evidence type="ECO:0000256" key="3">
    <source>
        <dbReference type="ARBA" id="ARBA00022723"/>
    </source>
</evidence>
<dbReference type="PIRSF" id="PIRSF004761">
    <property type="entry name" value="Hydrgn_mat_HypA"/>
    <property type="match status" value="1"/>
</dbReference>
<dbReference type="HAMAP" id="MF_00213">
    <property type="entry name" value="HypA_HybF"/>
    <property type="match status" value="1"/>
</dbReference>
<proteinExistence type="inferred from homology"/>
<dbReference type="AlphaFoldDB" id="A0A0W0TSB9"/>
<evidence type="ECO:0000256" key="4">
    <source>
        <dbReference type="ARBA" id="ARBA00022833"/>
    </source>
</evidence>
<dbReference type="EMBL" id="LNYC01000063">
    <property type="protein sequence ID" value="KTC98489.1"/>
    <property type="molecule type" value="Genomic_DNA"/>
</dbReference>
<dbReference type="OrthoDB" id="288014at2"/>
<dbReference type="PROSITE" id="PS01249">
    <property type="entry name" value="HYPA"/>
    <property type="match status" value="1"/>
</dbReference>
<dbReference type="Pfam" id="PF01155">
    <property type="entry name" value="HypA"/>
    <property type="match status" value="1"/>
</dbReference>
<evidence type="ECO:0000256" key="2">
    <source>
        <dbReference type="ARBA" id="ARBA00022596"/>
    </source>
</evidence>
<keyword evidence="3 5" id="KW-0479">Metal-binding</keyword>
<dbReference type="GO" id="GO:0016151">
    <property type="term" value="F:nickel cation binding"/>
    <property type="evidence" value="ECO:0007669"/>
    <property type="project" value="UniProtKB-UniRule"/>
</dbReference>
<protein>
    <recommendedName>
        <fullName evidence="5">Hydrogenase maturation factor HypA</fullName>
    </recommendedName>
</protein>
<accession>A0A0W0TSB9</accession>
<feature type="binding site" evidence="5">
    <location>
        <position position="73"/>
    </location>
    <ligand>
        <name>Zn(2+)</name>
        <dbReference type="ChEBI" id="CHEBI:29105"/>
    </ligand>
</feature>
<dbReference type="InterPro" id="IPR000688">
    <property type="entry name" value="HypA/HybF"/>
</dbReference>
<dbReference type="GO" id="GO:0008270">
    <property type="term" value="F:zinc ion binding"/>
    <property type="evidence" value="ECO:0007669"/>
    <property type="project" value="UniProtKB-UniRule"/>
</dbReference>
<keyword evidence="4 5" id="KW-0862">Zinc</keyword>
<sequence length="113" mass="12246">MHELSLCRAILGIVNEHLAGRGAAFVKRLTLEVGQLAAVDNHALLFAFDAIARGTPLKGAVLEIITVPGLALCAVCQKKTVLQHYYDACQHCGEFSLSILQGEEMRVKSMEIV</sequence>
<evidence type="ECO:0000313" key="6">
    <source>
        <dbReference type="EMBL" id="KTC98489.1"/>
    </source>
</evidence>
<dbReference type="RefSeq" id="WP_028385755.1">
    <property type="nucleotide sequence ID" value="NZ_CAAAHN010000006.1"/>
</dbReference>